<organism evidence="2 3">
    <name type="scientific">Pseudoneurospora amorphoporcata</name>
    <dbReference type="NCBI Taxonomy" id="241081"/>
    <lineage>
        <taxon>Eukaryota</taxon>
        <taxon>Fungi</taxon>
        <taxon>Dikarya</taxon>
        <taxon>Ascomycota</taxon>
        <taxon>Pezizomycotina</taxon>
        <taxon>Sordariomycetes</taxon>
        <taxon>Sordariomycetidae</taxon>
        <taxon>Sordariales</taxon>
        <taxon>Sordariaceae</taxon>
        <taxon>Pseudoneurospora</taxon>
    </lineage>
</organism>
<sequence>MDTTTSEDEPPGSREDQSQAFEPEGSKPHATPNQVEAHILCDACTQLIAKSKIIQEFMGNAEPEDAYTIWKRLKGGPRTEVFPRSHAISSVAGHEANGTCHLCSILWHRLLHDTLEHGGCLNATVVEDRSVDHVPVTFEVLSNPTDEVSDTSSPEQKPQDVRIILKRYKGNTSPFHITFWIPWCDSGSTAEYAR</sequence>
<dbReference type="EMBL" id="MU859373">
    <property type="protein sequence ID" value="KAK3947315.1"/>
    <property type="molecule type" value="Genomic_DNA"/>
</dbReference>
<name>A0AAN6SBA0_9PEZI</name>
<evidence type="ECO:0000313" key="2">
    <source>
        <dbReference type="EMBL" id="KAK3947315.1"/>
    </source>
</evidence>
<evidence type="ECO:0000313" key="3">
    <source>
        <dbReference type="Proteomes" id="UP001303222"/>
    </source>
</evidence>
<gene>
    <name evidence="2" type="ORF">QBC32DRAFT_318975</name>
</gene>
<evidence type="ECO:0000256" key="1">
    <source>
        <dbReference type="SAM" id="MobiDB-lite"/>
    </source>
</evidence>
<feature type="compositionally biased region" description="Acidic residues" evidence="1">
    <location>
        <begin position="1"/>
        <end position="10"/>
    </location>
</feature>
<dbReference type="AlphaFoldDB" id="A0AAN6SBA0"/>
<dbReference type="Proteomes" id="UP001303222">
    <property type="component" value="Unassembled WGS sequence"/>
</dbReference>
<reference evidence="2" key="2">
    <citation type="submission" date="2023-06" db="EMBL/GenBank/DDBJ databases">
        <authorList>
            <consortium name="Lawrence Berkeley National Laboratory"/>
            <person name="Mondo S.J."/>
            <person name="Hensen N."/>
            <person name="Bonometti L."/>
            <person name="Westerberg I."/>
            <person name="Brannstrom I.O."/>
            <person name="Guillou S."/>
            <person name="Cros-Aarteil S."/>
            <person name="Calhoun S."/>
            <person name="Haridas S."/>
            <person name="Kuo A."/>
            <person name="Pangilinan J."/>
            <person name="Riley R."/>
            <person name="Labutti K."/>
            <person name="Andreopoulos B."/>
            <person name="Lipzen A."/>
            <person name="Chen C."/>
            <person name="Yanf M."/>
            <person name="Daum C."/>
            <person name="Ng V."/>
            <person name="Clum A."/>
            <person name="Steindorff A."/>
            <person name="Ohm R."/>
            <person name="Martin F."/>
            <person name="Silar P."/>
            <person name="Natvig D."/>
            <person name="Lalanne C."/>
            <person name="Gautier V."/>
            <person name="Ament-Velasquez S.L."/>
            <person name="Kruys A."/>
            <person name="Hutchinson M.I."/>
            <person name="Powell A.J."/>
            <person name="Barry K."/>
            <person name="Miller A.N."/>
            <person name="Grigoriev I.V."/>
            <person name="Debuchy R."/>
            <person name="Gladieux P."/>
            <person name="Thoren M.H."/>
            <person name="Johannesson H."/>
        </authorList>
    </citation>
    <scope>NUCLEOTIDE SEQUENCE</scope>
    <source>
        <strain evidence="2">CBS 626.80</strain>
    </source>
</reference>
<feature type="region of interest" description="Disordered" evidence="1">
    <location>
        <begin position="1"/>
        <end position="31"/>
    </location>
</feature>
<comment type="caution">
    <text evidence="2">The sequence shown here is derived from an EMBL/GenBank/DDBJ whole genome shotgun (WGS) entry which is preliminary data.</text>
</comment>
<accession>A0AAN6SBA0</accession>
<reference evidence="2" key="1">
    <citation type="journal article" date="2023" name="Mol. Phylogenet. Evol.">
        <title>Genome-scale phylogeny and comparative genomics of the fungal order Sordariales.</title>
        <authorList>
            <person name="Hensen N."/>
            <person name="Bonometti L."/>
            <person name="Westerberg I."/>
            <person name="Brannstrom I.O."/>
            <person name="Guillou S."/>
            <person name="Cros-Aarteil S."/>
            <person name="Calhoun S."/>
            <person name="Haridas S."/>
            <person name="Kuo A."/>
            <person name="Mondo S."/>
            <person name="Pangilinan J."/>
            <person name="Riley R."/>
            <person name="LaButti K."/>
            <person name="Andreopoulos B."/>
            <person name="Lipzen A."/>
            <person name="Chen C."/>
            <person name="Yan M."/>
            <person name="Daum C."/>
            <person name="Ng V."/>
            <person name="Clum A."/>
            <person name="Steindorff A."/>
            <person name="Ohm R.A."/>
            <person name="Martin F."/>
            <person name="Silar P."/>
            <person name="Natvig D.O."/>
            <person name="Lalanne C."/>
            <person name="Gautier V."/>
            <person name="Ament-Velasquez S.L."/>
            <person name="Kruys A."/>
            <person name="Hutchinson M.I."/>
            <person name="Powell A.J."/>
            <person name="Barry K."/>
            <person name="Miller A.N."/>
            <person name="Grigoriev I.V."/>
            <person name="Debuchy R."/>
            <person name="Gladieux P."/>
            <person name="Hiltunen Thoren M."/>
            <person name="Johannesson H."/>
        </authorList>
    </citation>
    <scope>NUCLEOTIDE SEQUENCE</scope>
    <source>
        <strain evidence="2">CBS 626.80</strain>
    </source>
</reference>
<keyword evidence="3" id="KW-1185">Reference proteome</keyword>
<protein>
    <submittedName>
        <fullName evidence="2">Uncharacterized protein</fullName>
    </submittedName>
</protein>
<proteinExistence type="predicted"/>